<accession>A0A6F8ZIW6</accession>
<keyword evidence="1" id="KW-0812">Transmembrane</keyword>
<evidence type="ECO:0000313" key="3">
    <source>
        <dbReference type="Proteomes" id="UP000503399"/>
    </source>
</evidence>
<evidence type="ECO:0000313" key="2">
    <source>
        <dbReference type="EMBL" id="CAB1129882.1"/>
    </source>
</evidence>
<organism evidence="2 3">
    <name type="scientific">Candidatus Hydrogenisulfobacillus filiaventi</name>
    <dbReference type="NCBI Taxonomy" id="2707344"/>
    <lineage>
        <taxon>Bacteria</taxon>
        <taxon>Bacillati</taxon>
        <taxon>Bacillota</taxon>
        <taxon>Clostridia</taxon>
        <taxon>Eubacteriales</taxon>
        <taxon>Clostridiales Family XVII. Incertae Sedis</taxon>
        <taxon>Candidatus Hydrogenisulfobacillus</taxon>
    </lineage>
</organism>
<keyword evidence="1" id="KW-1133">Transmembrane helix</keyword>
<gene>
    <name evidence="2" type="ORF">R50_2385</name>
</gene>
<name>A0A6F8ZIW6_9FIRM</name>
<evidence type="ECO:0000256" key="1">
    <source>
        <dbReference type="SAM" id="Phobius"/>
    </source>
</evidence>
<keyword evidence="3" id="KW-1185">Reference proteome</keyword>
<feature type="transmembrane region" description="Helical" evidence="1">
    <location>
        <begin position="59"/>
        <end position="78"/>
    </location>
</feature>
<dbReference type="EMBL" id="LR778114">
    <property type="protein sequence ID" value="CAB1129882.1"/>
    <property type="molecule type" value="Genomic_DNA"/>
</dbReference>
<dbReference type="Proteomes" id="UP000503399">
    <property type="component" value="Chromosome"/>
</dbReference>
<protein>
    <submittedName>
        <fullName evidence="2">Uncharacterized protein</fullName>
    </submittedName>
</protein>
<feature type="transmembrane region" description="Helical" evidence="1">
    <location>
        <begin position="6"/>
        <end position="23"/>
    </location>
</feature>
<feature type="transmembrane region" description="Helical" evidence="1">
    <location>
        <begin position="35"/>
        <end position="53"/>
    </location>
</feature>
<sequence length="90" mass="9848">MHWGPWLAVAVSLAVALPLRRWARPHLAHWRLLRAWPTWLRTGVLLAAVLGLGEPMVHGSLTGGLAYGAVLGLVPIPPRTRRVAPARRKG</sequence>
<keyword evidence="1" id="KW-0472">Membrane</keyword>
<reference evidence="2 3" key="1">
    <citation type="submission" date="2020-02" db="EMBL/GenBank/DDBJ databases">
        <authorList>
            <person name="Hogendoorn C."/>
        </authorList>
    </citation>
    <scope>NUCLEOTIDE SEQUENCE [LARGE SCALE GENOMIC DNA]</scope>
    <source>
        <strain evidence="2">R501</strain>
    </source>
</reference>
<dbReference type="KEGG" id="hfv:R50_2385"/>
<dbReference type="AlphaFoldDB" id="A0A6F8ZIW6"/>
<proteinExistence type="predicted"/>